<dbReference type="CDD" id="cd17923">
    <property type="entry name" value="DEXHc_Hrq1-like"/>
    <property type="match status" value="1"/>
</dbReference>
<dbReference type="GO" id="GO:0043138">
    <property type="term" value="F:3'-5' DNA helicase activity"/>
    <property type="evidence" value="ECO:0007669"/>
    <property type="project" value="TreeGrafter"/>
</dbReference>
<dbReference type="RefSeq" id="XP_018295006.1">
    <property type="nucleotide sequence ID" value="XM_018439327.1"/>
</dbReference>
<dbReference type="Pfam" id="PF22982">
    <property type="entry name" value="WHD_HRQ1"/>
    <property type="match status" value="1"/>
</dbReference>
<dbReference type="InterPro" id="IPR014001">
    <property type="entry name" value="Helicase_ATP-bd"/>
</dbReference>
<evidence type="ECO:0000313" key="5">
    <source>
        <dbReference type="EMBL" id="OAD76966.1"/>
    </source>
</evidence>
<evidence type="ECO:0000259" key="3">
    <source>
        <dbReference type="PROSITE" id="PS51192"/>
    </source>
</evidence>
<dbReference type="OrthoDB" id="18781at2759"/>
<dbReference type="InParanoid" id="A0A167NZW9"/>
<organism evidence="5 6">
    <name type="scientific">Phycomyces blakesleeanus (strain ATCC 8743b / DSM 1359 / FGSC 10004 / NBRC 33097 / NRRL 1555)</name>
    <dbReference type="NCBI Taxonomy" id="763407"/>
    <lineage>
        <taxon>Eukaryota</taxon>
        <taxon>Fungi</taxon>
        <taxon>Fungi incertae sedis</taxon>
        <taxon>Mucoromycota</taxon>
        <taxon>Mucoromycotina</taxon>
        <taxon>Mucoromycetes</taxon>
        <taxon>Mucorales</taxon>
        <taxon>Phycomycetaceae</taxon>
        <taxon>Phycomyces</taxon>
    </lineage>
</organism>
<dbReference type="Pfam" id="PF09369">
    <property type="entry name" value="MZB"/>
    <property type="match status" value="1"/>
</dbReference>
<dbReference type="Pfam" id="PF00270">
    <property type="entry name" value="DEAD"/>
    <property type="match status" value="1"/>
</dbReference>
<keyword evidence="6" id="KW-1185">Reference proteome</keyword>
<accession>A0A167NZW9</accession>
<name>A0A167NZW9_PHYB8</name>
<dbReference type="Pfam" id="PF00271">
    <property type="entry name" value="Helicase_C"/>
    <property type="match status" value="1"/>
</dbReference>
<dbReference type="VEuPathDB" id="FungiDB:PHYBLDRAFT_18709"/>
<dbReference type="CDD" id="cd18797">
    <property type="entry name" value="SF2_C_Hrq"/>
    <property type="match status" value="1"/>
</dbReference>
<dbReference type="InterPro" id="IPR027417">
    <property type="entry name" value="P-loop_NTPase"/>
</dbReference>
<dbReference type="GO" id="GO:0036297">
    <property type="term" value="P:interstrand cross-link repair"/>
    <property type="evidence" value="ECO:0007669"/>
    <property type="project" value="TreeGrafter"/>
</dbReference>
<gene>
    <name evidence="5" type="ORF">PHYBLDRAFT_18709</name>
</gene>
<dbReference type="SMART" id="SM00490">
    <property type="entry name" value="HELICc"/>
    <property type="match status" value="1"/>
</dbReference>
<dbReference type="PANTHER" id="PTHR47957">
    <property type="entry name" value="ATP-DEPENDENT HELICASE HRQ1"/>
    <property type="match status" value="1"/>
</dbReference>
<dbReference type="GO" id="GO:0006289">
    <property type="term" value="P:nucleotide-excision repair"/>
    <property type="evidence" value="ECO:0007669"/>
    <property type="project" value="TreeGrafter"/>
</dbReference>
<sequence length="742" mass="83830">MLTFQKKYIGEALFSQEIQEAMSESGIHKLYTHQAEAISGLRNRQHVITTTSTASGKSLVYQLYILEALLDNPLSTALLIFPTKALAQDQLASFKSWLLKCPSLSNIKAVTLDGDTPTQERALIRKNASVIFTNPDVLHYAILPNSSHWRPFLTQLCFIVIDELHIYNGSFGSNVALILRRLRRVCHYFGNTSALCVSCSATLQDPEKHMQQVLGVDNVKTVDQDGAPCGKKEFILWNPPLLNPEDKDGVRRSVILECADILEYLLSRNVRTIAFCKTRKTCELLMRQMREKLSQEPDRLKKLMSYRGGYTPQERRRIEHQLFNGQLLGVIATNALELGIDIGSLDAVVMIGVPWSISSLWQQSGRAGRRHTDSLSIVITNNDPMDQYYAKHPSALFDQKPAPLHLHIGEKEDSALLERHLQCAAEEWPLDITKDTMFFGPNIKTICEEHLVPIDNGLYRPHHKFRPYPAEFVPIRNITEEIFVVVDITDKNEYKILEEIETSRAPFEIHKGAIFIHQGQTYLVDECNIIQRCATVHLVRVDWTTSPRDSTNVNTVRVTNTKSMHCTQHTVSLGSVQVETVVFGYHKVDKYNRIIDSLDVYMDPVVQNATGVWTDVPYLALQRLETLEINPMAAIHSAEHALINVLPRFGISSNGTLKIKCKSPHKDLPTRILVYELQLNGVVQKVYQIFESLLKTSADRIQQCSCEHGCPTCIQLSACSEGDLLHSKKGALIIFWALLGKL</sequence>
<dbReference type="FunCoup" id="A0A167NZW9">
    <property type="interactions" value="357"/>
</dbReference>
<dbReference type="GO" id="GO:0005634">
    <property type="term" value="C:nucleus"/>
    <property type="evidence" value="ECO:0007669"/>
    <property type="project" value="TreeGrafter"/>
</dbReference>
<reference evidence="6" key="1">
    <citation type="submission" date="2015-06" db="EMBL/GenBank/DDBJ databases">
        <title>Expansion of signal transduction pathways in fungi by whole-genome duplication.</title>
        <authorList>
            <consortium name="DOE Joint Genome Institute"/>
            <person name="Corrochano L.M."/>
            <person name="Kuo A."/>
            <person name="Marcet-Houben M."/>
            <person name="Polaino S."/>
            <person name="Salamov A."/>
            <person name="Villalobos J.M."/>
            <person name="Alvarez M.I."/>
            <person name="Avalos J."/>
            <person name="Benito E.P."/>
            <person name="Benoit I."/>
            <person name="Burger G."/>
            <person name="Camino L.P."/>
            <person name="Canovas D."/>
            <person name="Cerda-Olmedo E."/>
            <person name="Cheng J.-F."/>
            <person name="Dominguez A."/>
            <person name="Elias M."/>
            <person name="Eslava A.P."/>
            <person name="Glaser F."/>
            <person name="Grimwood J."/>
            <person name="Gutierrez G."/>
            <person name="Heitman J."/>
            <person name="Henrissat B."/>
            <person name="Iturriaga E.A."/>
            <person name="Lang B.F."/>
            <person name="Lavin J.L."/>
            <person name="Lee S."/>
            <person name="Li W."/>
            <person name="Lindquist E."/>
            <person name="Lopez-Garcia S."/>
            <person name="Luque E.M."/>
            <person name="Marcos A.T."/>
            <person name="Martin J."/>
            <person name="McCluskey K."/>
            <person name="Medina H.R."/>
            <person name="Miralles-Duran A."/>
            <person name="Miyazaki A."/>
            <person name="Munoz-Torres E."/>
            <person name="Oguiza J.A."/>
            <person name="Ohm R."/>
            <person name="Olmedo M."/>
            <person name="Orejas M."/>
            <person name="Ortiz-Castellanos L."/>
            <person name="Pisabarro A.G."/>
            <person name="Rodriguez-Romero J."/>
            <person name="Ruiz-Herrera J."/>
            <person name="Ruiz-Vazquez R."/>
            <person name="Sanz C."/>
            <person name="Schackwitz W."/>
            <person name="Schmutz J."/>
            <person name="Shahriari M."/>
            <person name="Shelest E."/>
            <person name="Silva-Franco F."/>
            <person name="Soanes D."/>
            <person name="Syed K."/>
            <person name="Tagua V.G."/>
            <person name="Talbot N.J."/>
            <person name="Thon M."/>
            <person name="De vries R.P."/>
            <person name="Wiebenga A."/>
            <person name="Yadav J.S."/>
            <person name="Braun E.L."/>
            <person name="Baker S."/>
            <person name="Garre V."/>
            <person name="Horwitz B."/>
            <person name="Torres-Martinez S."/>
            <person name="Idnurm A."/>
            <person name="Herrera-Estrella A."/>
            <person name="Gabaldon T."/>
            <person name="Grigoriev I.V."/>
        </authorList>
    </citation>
    <scope>NUCLEOTIDE SEQUENCE [LARGE SCALE GENOMIC DNA]</scope>
    <source>
        <strain evidence="6">NRRL 1555(-)</strain>
    </source>
</reference>
<dbReference type="Gene3D" id="3.40.50.300">
    <property type="entry name" value="P-loop containing nucleotide triphosphate hydrolases"/>
    <property type="match status" value="2"/>
</dbReference>
<dbReference type="Proteomes" id="UP000077315">
    <property type="component" value="Unassembled WGS sequence"/>
</dbReference>
<dbReference type="STRING" id="763407.A0A167NZW9"/>
<protein>
    <recommendedName>
        <fullName evidence="7">DEAD/DEAH box helicase</fullName>
    </recommendedName>
</protein>
<dbReference type="SMART" id="SM00487">
    <property type="entry name" value="DEXDc"/>
    <property type="match status" value="1"/>
</dbReference>
<feature type="domain" description="Helicase C-terminal" evidence="4">
    <location>
        <begin position="257"/>
        <end position="412"/>
    </location>
</feature>
<keyword evidence="2" id="KW-0067">ATP-binding</keyword>
<dbReference type="InterPro" id="IPR001650">
    <property type="entry name" value="Helicase_C-like"/>
</dbReference>
<evidence type="ECO:0000256" key="2">
    <source>
        <dbReference type="ARBA" id="ARBA00022840"/>
    </source>
</evidence>
<dbReference type="GO" id="GO:0005524">
    <property type="term" value="F:ATP binding"/>
    <property type="evidence" value="ECO:0007669"/>
    <property type="project" value="UniProtKB-KW"/>
</dbReference>
<dbReference type="PROSITE" id="PS51194">
    <property type="entry name" value="HELICASE_CTER"/>
    <property type="match status" value="1"/>
</dbReference>
<dbReference type="PROSITE" id="PS51192">
    <property type="entry name" value="HELICASE_ATP_BIND_1"/>
    <property type="match status" value="1"/>
</dbReference>
<evidence type="ECO:0000313" key="6">
    <source>
        <dbReference type="Proteomes" id="UP000077315"/>
    </source>
</evidence>
<dbReference type="InterPro" id="IPR018973">
    <property type="entry name" value="MZB"/>
</dbReference>
<dbReference type="AlphaFoldDB" id="A0A167NZW9"/>
<feature type="domain" description="Helicase ATP-binding" evidence="3">
    <location>
        <begin position="38"/>
        <end position="221"/>
    </location>
</feature>
<dbReference type="GeneID" id="29000233"/>
<keyword evidence="1" id="KW-0547">Nucleotide-binding</keyword>
<dbReference type="InterPro" id="IPR011545">
    <property type="entry name" value="DEAD/DEAH_box_helicase_dom"/>
</dbReference>
<proteinExistence type="predicted"/>
<evidence type="ECO:0000259" key="4">
    <source>
        <dbReference type="PROSITE" id="PS51194"/>
    </source>
</evidence>
<dbReference type="EMBL" id="KV440975">
    <property type="protein sequence ID" value="OAD76966.1"/>
    <property type="molecule type" value="Genomic_DNA"/>
</dbReference>
<dbReference type="GO" id="GO:0003676">
    <property type="term" value="F:nucleic acid binding"/>
    <property type="evidence" value="ECO:0007669"/>
    <property type="project" value="InterPro"/>
</dbReference>
<dbReference type="SUPFAM" id="SSF52540">
    <property type="entry name" value="P-loop containing nucleoside triphosphate hydrolases"/>
    <property type="match status" value="1"/>
</dbReference>
<dbReference type="InterPro" id="IPR055227">
    <property type="entry name" value="HRQ1_WHD"/>
</dbReference>
<evidence type="ECO:0000256" key="1">
    <source>
        <dbReference type="ARBA" id="ARBA00022741"/>
    </source>
</evidence>
<evidence type="ECO:0008006" key="7">
    <source>
        <dbReference type="Google" id="ProtNLM"/>
    </source>
</evidence>
<dbReference type="PANTHER" id="PTHR47957:SF3">
    <property type="entry name" value="ATP-DEPENDENT HELICASE HRQ1"/>
    <property type="match status" value="1"/>
</dbReference>